<evidence type="ECO:0000313" key="3">
    <source>
        <dbReference type="Proteomes" id="UP000193922"/>
    </source>
</evidence>
<name>A0A1Y1W7Z7_9FUNG</name>
<protein>
    <submittedName>
        <fullName evidence="2">Uncharacterized protein</fullName>
    </submittedName>
</protein>
<accession>A0A1Y1W7Z7</accession>
<evidence type="ECO:0000256" key="1">
    <source>
        <dbReference type="SAM" id="MobiDB-lite"/>
    </source>
</evidence>
<dbReference type="Proteomes" id="UP000193922">
    <property type="component" value="Unassembled WGS sequence"/>
</dbReference>
<dbReference type="GO" id="GO:0043248">
    <property type="term" value="P:proteasome assembly"/>
    <property type="evidence" value="ECO:0007669"/>
    <property type="project" value="InterPro"/>
</dbReference>
<sequence length="170" mass="18165">MSAATVVRVPPRFSTHQATYLLDPLQGPPQRLNPDAPTHASDEAKYIAVSVLMHNGGAKPGMVWAWAAVTASPSRPGAMANLSLSLPPNRPGARGNSSQLLGNGLDDPTPDVARRLATRFRRPVYLALEGVAASRLIRATDSLDMAMSQESEVAGVEMCLVRELKQALEQ</sequence>
<reference evidence="2 3" key="1">
    <citation type="submission" date="2016-07" db="EMBL/GenBank/DDBJ databases">
        <title>Pervasive Adenine N6-methylation of Active Genes in Fungi.</title>
        <authorList>
            <consortium name="DOE Joint Genome Institute"/>
            <person name="Mondo S.J."/>
            <person name="Dannebaum R.O."/>
            <person name="Kuo R.C."/>
            <person name="Labutti K."/>
            <person name="Haridas S."/>
            <person name="Kuo A."/>
            <person name="Salamov A."/>
            <person name="Ahrendt S.R."/>
            <person name="Lipzen A."/>
            <person name="Sullivan W."/>
            <person name="Andreopoulos W.B."/>
            <person name="Clum A."/>
            <person name="Lindquist E."/>
            <person name="Daum C."/>
            <person name="Ramamoorthy G.K."/>
            <person name="Gryganskyi A."/>
            <person name="Culley D."/>
            <person name="Magnuson J.K."/>
            <person name="James T.Y."/>
            <person name="O'Malley M.A."/>
            <person name="Stajich J.E."/>
            <person name="Spatafora J.W."/>
            <person name="Visel A."/>
            <person name="Grigoriev I.V."/>
        </authorList>
    </citation>
    <scope>NUCLEOTIDE SEQUENCE [LARGE SCALE GENOMIC DNA]</scope>
    <source>
        <strain evidence="2 3">ATCC 12442</strain>
    </source>
</reference>
<dbReference type="AlphaFoldDB" id="A0A1Y1W7Z7"/>
<organism evidence="2 3">
    <name type="scientific">Linderina pennispora</name>
    <dbReference type="NCBI Taxonomy" id="61395"/>
    <lineage>
        <taxon>Eukaryota</taxon>
        <taxon>Fungi</taxon>
        <taxon>Fungi incertae sedis</taxon>
        <taxon>Zoopagomycota</taxon>
        <taxon>Kickxellomycotina</taxon>
        <taxon>Kickxellomycetes</taxon>
        <taxon>Kickxellales</taxon>
        <taxon>Kickxellaceae</taxon>
        <taxon>Linderina</taxon>
    </lineage>
</organism>
<dbReference type="GeneID" id="63802208"/>
<dbReference type="Pfam" id="PF16093">
    <property type="entry name" value="PAC4"/>
    <property type="match status" value="1"/>
</dbReference>
<proteinExistence type="predicted"/>
<feature type="region of interest" description="Disordered" evidence="1">
    <location>
        <begin position="87"/>
        <end position="107"/>
    </location>
</feature>
<dbReference type="OrthoDB" id="368507at2759"/>
<keyword evidence="3" id="KW-1185">Reference proteome</keyword>
<evidence type="ECO:0000313" key="2">
    <source>
        <dbReference type="EMBL" id="ORX69663.1"/>
    </source>
</evidence>
<dbReference type="EMBL" id="MCFD01000007">
    <property type="protein sequence ID" value="ORX69663.1"/>
    <property type="molecule type" value="Genomic_DNA"/>
</dbReference>
<dbReference type="RefSeq" id="XP_040743351.1">
    <property type="nucleotide sequence ID" value="XM_040885560.1"/>
</dbReference>
<comment type="caution">
    <text evidence="2">The sequence shown here is derived from an EMBL/GenBank/DDBJ whole genome shotgun (WGS) entry which is preliminary data.</text>
</comment>
<gene>
    <name evidence="2" type="ORF">DL89DRAFT_257895</name>
</gene>
<dbReference type="InterPro" id="IPR032157">
    <property type="entry name" value="PAC4"/>
</dbReference>